<sequence>MIQEATRPATPPGATEVCATPSPGVECLAPVRDLPGLTHACLLDATDGRVLAAIGADEGTAAAVLAWGRRADAVATDRGRALADLIITTDAAHHLLRA</sequence>
<dbReference type="EMBL" id="CADCTH010000264">
    <property type="protein sequence ID" value="CAA9251049.1"/>
    <property type="molecule type" value="Genomic_DNA"/>
</dbReference>
<evidence type="ECO:0000313" key="1">
    <source>
        <dbReference type="EMBL" id="CAA9251049.1"/>
    </source>
</evidence>
<feature type="non-terminal residue" evidence="1">
    <location>
        <position position="98"/>
    </location>
</feature>
<dbReference type="AlphaFoldDB" id="A0A6J4IID6"/>
<proteinExistence type="predicted"/>
<gene>
    <name evidence="1" type="ORF">AVDCRST_MAG54-1988</name>
</gene>
<protein>
    <submittedName>
        <fullName evidence="1">Uncharacterized protein</fullName>
    </submittedName>
</protein>
<name>A0A6J4IID6_9PSEU</name>
<accession>A0A6J4IID6</accession>
<reference evidence="1" key="1">
    <citation type="submission" date="2020-02" db="EMBL/GenBank/DDBJ databases">
        <authorList>
            <person name="Meier V. D."/>
        </authorList>
    </citation>
    <scope>NUCLEOTIDE SEQUENCE</scope>
    <source>
        <strain evidence="1">AVDCRST_MAG54</strain>
    </source>
</reference>
<organism evidence="1">
    <name type="scientific">uncultured Actinomycetospora sp</name>
    <dbReference type="NCBI Taxonomy" id="1135996"/>
    <lineage>
        <taxon>Bacteria</taxon>
        <taxon>Bacillati</taxon>
        <taxon>Actinomycetota</taxon>
        <taxon>Actinomycetes</taxon>
        <taxon>Pseudonocardiales</taxon>
        <taxon>Pseudonocardiaceae</taxon>
        <taxon>Actinomycetospora</taxon>
        <taxon>environmental samples</taxon>
    </lineage>
</organism>